<sequence>MLQAIGEGVDLLEHYREEITDAEHTPSLSFQIMQNIG</sequence>
<organism evidence="1">
    <name type="scientific">marine sediment metagenome</name>
    <dbReference type="NCBI Taxonomy" id="412755"/>
    <lineage>
        <taxon>unclassified sequences</taxon>
        <taxon>metagenomes</taxon>
        <taxon>ecological metagenomes</taxon>
    </lineage>
</organism>
<protein>
    <submittedName>
        <fullName evidence="1">Uncharacterized protein</fullName>
    </submittedName>
</protein>
<feature type="non-terminal residue" evidence="1">
    <location>
        <position position="37"/>
    </location>
</feature>
<reference evidence="1" key="1">
    <citation type="journal article" date="2014" name="Front. Microbiol.">
        <title>High frequency of phylogenetically diverse reductive dehalogenase-homologous genes in deep subseafloor sedimentary metagenomes.</title>
        <authorList>
            <person name="Kawai M."/>
            <person name="Futagami T."/>
            <person name="Toyoda A."/>
            <person name="Takaki Y."/>
            <person name="Nishi S."/>
            <person name="Hori S."/>
            <person name="Arai W."/>
            <person name="Tsubouchi T."/>
            <person name="Morono Y."/>
            <person name="Uchiyama I."/>
            <person name="Ito T."/>
            <person name="Fujiyama A."/>
            <person name="Inagaki F."/>
            <person name="Takami H."/>
        </authorList>
    </citation>
    <scope>NUCLEOTIDE SEQUENCE</scope>
    <source>
        <strain evidence="1">Expedition CK06-06</strain>
    </source>
</reference>
<accession>X1QEE5</accession>
<dbReference type="AlphaFoldDB" id="X1QEE5"/>
<name>X1QEE5_9ZZZZ</name>
<dbReference type="EMBL" id="BARV01043870">
    <property type="protein sequence ID" value="GAI66872.1"/>
    <property type="molecule type" value="Genomic_DNA"/>
</dbReference>
<gene>
    <name evidence="1" type="ORF">S06H3_65259</name>
</gene>
<comment type="caution">
    <text evidence="1">The sequence shown here is derived from an EMBL/GenBank/DDBJ whole genome shotgun (WGS) entry which is preliminary data.</text>
</comment>
<proteinExistence type="predicted"/>
<evidence type="ECO:0000313" key="1">
    <source>
        <dbReference type="EMBL" id="GAI66872.1"/>
    </source>
</evidence>